<sequence length="614" mass="67182">MSASAPFPRRLPSVRRSLVLGIAMLLPILPLLAFVQFVELQRRFEEDLKVQAQIVADNASATVVFENRSEALEILKALRSAPAIEQAQLLKPNGQVLANYQRGEGPMGALDDWAGQQTLEVPVRAQRESVGLLRVQASRSGVWMDLLRFVLTASGMVAAGLLLALLATRRLRAEVRAAAKRTAFLAHFDSLTQLPNRESFRQSLEEAAASGQEAAVLVINIDNFKQINETHSHEIGDQLLCEVAQRLSALVRSTDLCARLAGDEFAILLRAPADEGHVRNVAAQVVALLPVPVGEWLPTHVSVGIALLPAHADNASAALRCADVALALAKQTGKDGFQVYSPGLGAAQEARARLEQDLRAALSDQHLRLVYQPLFDASGRMVSVEALARWAHPQRGAVSPAEFIPLAEASGLIVELGLHTLELLARDLEQWRQLGLAPVPVAFNLSSRQCRQPRQRQRLLDTLTRLGLQPEVLEFELTEGTLFEDLEAPDSMVTLLQQHGYTLSIDDFGTGYSSLSYLRRLRCRKLKIDRVFIHGLARSPDARVLVEAIVRVAHALEMQVVAEGVEARADWDCLNALHCDLYQGFGLSRPLEPSALATLLQAQAEGARAQIPPR</sequence>
<dbReference type="Proteomes" id="UP000620139">
    <property type="component" value="Unassembled WGS sequence"/>
</dbReference>
<dbReference type="SMART" id="SM00267">
    <property type="entry name" value="GGDEF"/>
    <property type="match status" value="1"/>
</dbReference>
<protein>
    <submittedName>
        <fullName evidence="4">EAL domain-containing protein</fullName>
    </submittedName>
</protein>
<dbReference type="RefSeq" id="WP_198099679.1">
    <property type="nucleotide sequence ID" value="NZ_JAEDAL010000001.1"/>
</dbReference>
<dbReference type="InterPro" id="IPR052155">
    <property type="entry name" value="Biofilm_reg_signaling"/>
</dbReference>
<keyword evidence="1" id="KW-0472">Membrane</keyword>
<dbReference type="NCBIfam" id="TIGR00254">
    <property type="entry name" value="GGDEF"/>
    <property type="match status" value="1"/>
</dbReference>
<evidence type="ECO:0000259" key="3">
    <source>
        <dbReference type="PROSITE" id="PS50887"/>
    </source>
</evidence>
<dbReference type="InterPro" id="IPR033417">
    <property type="entry name" value="CHASE8"/>
</dbReference>
<feature type="domain" description="EAL" evidence="2">
    <location>
        <begin position="351"/>
        <end position="604"/>
    </location>
</feature>
<evidence type="ECO:0000313" key="4">
    <source>
        <dbReference type="EMBL" id="MBH9552104.1"/>
    </source>
</evidence>
<dbReference type="InterPro" id="IPR029787">
    <property type="entry name" value="Nucleotide_cyclase"/>
</dbReference>
<dbReference type="InterPro" id="IPR043128">
    <property type="entry name" value="Rev_trsase/Diguanyl_cyclase"/>
</dbReference>
<dbReference type="InterPro" id="IPR000160">
    <property type="entry name" value="GGDEF_dom"/>
</dbReference>
<dbReference type="PROSITE" id="PS50887">
    <property type="entry name" value="GGDEF"/>
    <property type="match status" value="1"/>
</dbReference>
<dbReference type="AlphaFoldDB" id="A0A931IW47"/>
<dbReference type="PANTHER" id="PTHR44757:SF2">
    <property type="entry name" value="BIOFILM ARCHITECTURE MAINTENANCE PROTEIN MBAA"/>
    <property type="match status" value="1"/>
</dbReference>
<gene>
    <name evidence="4" type="ORF">I7X43_04490</name>
</gene>
<feature type="transmembrane region" description="Helical" evidence="1">
    <location>
        <begin position="18"/>
        <end position="38"/>
    </location>
</feature>
<dbReference type="Pfam" id="PF00563">
    <property type="entry name" value="EAL"/>
    <property type="match status" value="1"/>
</dbReference>
<dbReference type="InterPro" id="IPR001633">
    <property type="entry name" value="EAL_dom"/>
</dbReference>
<feature type="domain" description="GGDEF" evidence="3">
    <location>
        <begin position="212"/>
        <end position="342"/>
    </location>
</feature>
<dbReference type="PROSITE" id="PS50883">
    <property type="entry name" value="EAL"/>
    <property type="match status" value="1"/>
</dbReference>
<dbReference type="PANTHER" id="PTHR44757">
    <property type="entry name" value="DIGUANYLATE CYCLASE DGCP"/>
    <property type="match status" value="1"/>
</dbReference>
<dbReference type="Gene3D" id="3.20.20.450">
    <property type="entry name" value="EAL domain"/>
    <property type="match status" value="1"/>
</dbReference>
<evidence type="ECO:0000313" key="5">
    <source>
        <dbReference type="Proteomes" id="UP000620139"/>
    </source>
</evidence>
<reference evidence="4" key="1">
    <citation type="submission" date="2020-12" db="EMBL/GenBank/DDBJ databases">
        <title>The genome sequence of Inhella sp. 4Y17.</title>
        <authorList>
            <person name="Liu Y."/>
        </authorList>
    </citation>
    <scope>NUCLEOTIDE SEQUENCE</scope>
    <source>
        <strain evidence="4">4Y10</strain>
    </source>
</reference>
<dbReference type="EMBL" id="JAEDAL010000001">
    <property type="protein sequence ID" value="MBH9552104.1"/>
    <property type="molecule type" value="Genomic_DNA"/>
</dbReference>
<dbReference type="InterPro" id="IPR035919">
    <property type="entry name" value="EAL_sf"/>
</dbReference>
<evidence type="ECO:0000256" key="1">
    <source>
        <dbReference type="SAM" id="Phobius"/>
    </source>
</evidence>
<keyword evidence="5" id="KW-1185">Reference proteome</keyword>
<comment type="caution">
    <text evidence="4">The sequence shown here is derived from an EMBL/GenBank/DDBJ whole genome shotgun (WGS) entry which is preliminary data.</text>
</comment>
<organism evidence="4 5">
    <name type="scientific">Inhella gelatinilytica</name>
    <dbReference type="NCBI Taxonomy" id="2795030"/>
    <lineage>
        <taxon>Bacteria</taxon>
        <taxon>Pseudomonadati</taxon>
        <taxon>Pseudomonadota</taxon>
        <taxon>Betaproteobacteria</taxon>
        <taxon>Burkholderiales</taxon>
        <taxon>Sphaerotilaceae</taxon>
        <taxon>Inhella</taxon>
    </lineage>
</organism>
<dbReference type="CDD" id="cd01948">
    <property type="entry name" value="EAL"/>
    <property type="match status" value="1"/>
</dbReference>
<name>A0A931IW47_9BURK</name>
<keyword evidence="1" id="KW-0812">Transmembrane</keyword>
<dbReference type="Pfam" id="PF00990">
    <property type="entry name" value="GGDEF"/>
    <property type="match status" value="1"/>
</dbReference>
<dbReference type="Pfam" id="PF17152">
    <property type="entry name" value="CHASE8"/>
    <property type="match status" value="1"/>
</dbReference>
<proteinExistence type="predicted"/>
<dbReference type="SUPFAM" id="SSF55073">
    <property type="entry name" value="Nucleotide cyclase"/>
    <property type="match status" value="1"/>
</dbReference>
<dbReference type="SMART" id="SM00052">
    <property type="entry name" value="EAL"/>
    <property type="match status" value="1"/>
</dbReference>
<dbReference type="SUPFAM" id="SSF141868">
    <property type="entry name" value="EAL domain-like"/>
    <property type="match status" value="1"/>
</dbReference>
<accession>A0A931IW47</accession>
<dbReference type="CDD" id="cd01949">
    <property type="entry name" value="GGDEF"/>
    <property type="match status" value="1"/>
</dbReference>
<evidence type="ECO:0000259" key="2">
    <source>
        <dbReference type="PROSITE" id="PS50883"/>
    </source>
</evidence>
<dbReference type="Gene3D" id="3.30.70.270">
    <property type="match status" value="1"/>
</dbReference>
<feature type="transmembrane region" description="Helical" evidence="1">
    <location>
        <begin position="146"/>
        <end position="167"/>
    </location>
</feature>
<keyword evidence="1" id="KW-1133">Transmembrane helix</keyword>